<protein>
    <submittedName>
        <fullName evidence="2">Transposase</fullName>
    </submittedName>
</protein>
<evidence type="ECO:0000313" key="3">
    <source>
        <dbReference type="Proteomes" id="UP001164761"/>
    </source>
</evidence>
<dbReference type="RefSeq" id="WP_268005231.1">
    <property type="nucleotide sequence ID" value="NZ_BSUT01000001.1"/>
</dbReference>
<feature type="domain" description="Transposase IS701-like DDE" evidence="1">
    <location>
        <begin position="73"/>
        <end position="255"/>
    </location>
</feature>
<dbReference type="Proteomes" id="UP001164761">
    <property type="component" value="Chromosome"/>
</dbReference>
<proteinExistence type="predicted"/>
<dbReference type="SUPFAM" id="SSF53098">
    <property type="entry name" value="Ribonuclease H-like"/>
    <property type="match status" value="1"/>
</dbReference>
<gene>
    <name evidence="2" type="ORF">NZD89_24165</name>
</gene>
<organism evidence="2 3">
    <name type="scientific">Alicyclobacillus fastidiosus</name>
    <dbReference type="NCBI Taxonomy" id="392011"/>
    <lineage>
        <taxon>Bacteria</taxon>
        <taxon>Bacillati</taxon>
        <taxon>Bacillota</taxon>
        <taxon>Bacilli</taxon>
        <taxon>Bacillales</taxon>
        <taxon>Alicyclobacillaceae</taxon>
        <taxon>Alicyclobacillus</taxon>
    </lineage>
</organism>
<reference evidence="2" key="1">
    <citation type="submission" date="2022-08" db="EMBL/GenBank/DDBJ databases">
        <title>Alicyclobacillus fastidiosus DSM 17978, complete genome.</title>
        <authorList>
            <person name="Wang Q."/>
            <person name="Cai R."/>
            <person name="Wang Z."/>
        </authorList>
    </citation>
    <scope>NUCLEOTIDE SEQUENCE</scope>
    <source>
        <strain evidence="2">DSM 17978</strain>
    </source>
</reference>
<dbReference type="InterPro" id="IPR038721">
    <property type="entry name" value="IS701-like_DDE_dom"/>
</dbReference>
<dbReference type="Gene3D" id="3.90.350.10">
    <property type="entry name" value="Transposase Inhibitor Protein From Tn5, Chain A, domain 1"/>
    <property type="match status" value="1"/>
</dbReference>
<sequence length="453" mass="52193">MIGYETENNNQLPVEIRPAFQELKVLKHLRNAGITKRFGVACSYLFQLVFVLIFHHRNWFQFLDSAKSESYPGKDAVYRFLNHAGFAWRRFLLLLSVEAVNKTSSLTSDKRVSVFVVDDSMYERNRSKCVELLARFKDHARNCYYKGFRMLTLGWSDGHTFVPVDFSLLSSVKSQIQGLGQSIDKRTHGYKRRMESLLPAPDIIPAMIDRALSAGMNASYVLMDSWFTHAPLIQAVLDRGLDVIGMVKADNKRYLLDGRCLSLQELYYAATPVQSTKKGILRSIHTQLRPGIPIKMVFVRHRTNKKEWLAILSTDTTLTVEKIIQIYGIRWDIEVFFKCTKSLLRLQKEFQGRSYDMLVSHTTIVFSRYILLAWQHRQSTDDRTLGNLFLMLCDEVSELDWAIALSQLVELVNNVSKKAGKRLSKLIRSQLQRWIDGLPSYIKAYLPVLACES</sequence>
<evidence type="ECO:0000259" key="1">
    <source>
        <dbReference type="Pfam" id="PF13546"/>
    </source>
</evidence>
<keyword evidence="3" id="KW-1185">Reference proteome</keyword>
<accession>A0ABY6ZGH5</accession>
<name>A0ABY6ZGH5_9BACL</name>
<dbReference type="InterPro" id="IPR012337">
    <property type="entry name" value="RNaseH-like_sf"/>
</dbReference>
<dbReference type="EMBL" id="CP104067">
    <property type="protein sequence ID" value="WAH41316.1"/>
    <property type="molecule type" value="Genomic_DNA"/>
</dbReference>
<evidence type="ECO:0000313" key="2">
    <source>
        <dbReference type="EMBL" id="WAH41316.1"/>
    </source>
</evidence>
<dbReference type="Pfam" id="PF13546">
    <property type="entry name" value="DDE_5"/>
    <property type="match status" value="1"/>
</dbReference>